<dbReference type="Proteomes" id="UP000005237">
    <property type="component" value="Unassembled WGS sequence"/>
</dbReference>
<dbReference type="EnsemblMetazoa" id="CJA15303.1">
    <property type="protein sequence ID" value="CJA15303.1"/>
    <property type="gene ID" value="WBGene00134507"/>
</dbReference>
<protein>
    <submittedName>
        <fullName evidence="2">Uncharacterized protein</fullName>
    </submittedName>
</protein>
<keyword evidence="3" id="KW-1185">Reference proteome</keyword>
<reference evidence="2" key="2">
    <citation type="submission" date="2012-11" db="UniProtKB">
        <authorList>
            <consortium name="EnsemblMetazoa"/>
        </authorList>
    </citation>
    <scope>IDENTIFICATION</scope>
    <source>
        <strain evidence="2">DF5081</strain>
    </source>
</reference>
<reference evidence="3" key="1">
    <citation type="submission" date="2010-08" db="EMBL/GenBank/DDBJ databases">
        <authorList>
            <consortium name="Caenorhabditis japonica Sequencing Consortium"/>
            <person name="Wilson R.K."/>
        </authorList>
    </citation>
    <scope>NUCLEOTIDE SEQUENCE [LARGE SCALE GENOMIC DNA]</scope>
    <source>
        <strain evidence="3">DF5081</strain>
    </source>
</reference>
<dbReference type="InParanoid" id="H2WGT9"/>
<dbReference type="HOGENOM" id="CLU_1705849_0_0_1"/>
<keyword evidence="1" id="KW-0732">Signal</keyword>
<proteinExistence type="predicted"/>
<dbReference type="AlphaFoldDB" id="H2WGT9"/>
<evidence type="ECO:0000313" key="2">
    <source>
        <dbReference type="EnsemblMetazoa" id="CJA15303.1"/>
    </source>
</evidence>
<dbReference type="EnsemblMetazoa" id="CJA43013.1">
    <property type="protein sequence ID" value="CJA43013.1"/>
    <property type="gene ID" value="WBGene00218861"/>
</dbReference>
<evidence type="ECO:0000313" key="3">
    <source>
        <dbReference type="Proteomes" id="UP000005237"/>
    </source>
</evidence>
<sequence length="154" mass="16855">MRAICIVLLVAIGSSNAQIGLAPAEVNEMSNLKLDQHIVDVQVSTADYLINKFDPNDMPQGATDDELKAAVDAAAQDLLANLNANVASNQPLDPIEDKHKVHNDENFPSLTTPVVKIKRSASALPDNLDVEATLELYRQTRAFLDEYNVELRCD</sequence>
<dbReference type="EnsemblMetazoa" id="CJA15303.2">
    <property type="protein sequence ID" value="CJA15303.2"/>
    <property type="gene ID" value="WBGene00134507"/>
</dbReference>
<dbReference type="FunCoup" id="H2WGT9">
    <property type="interactions" value="1631"/>
</dbReference>
<organism evidence="2 3">
    <name type="scientific">Caenorhabditis japonica</name>
    <dbReference type="NCBI Taxonomy" id="281687"/>
    <lineage>
        <taxon>Eukaryota</taxon>
        <taxon>Metazoa</taxon>
        <taxon>Ecdysozoa</taxon>
        <taxon>Nematoda</taxon>
        <taxon>Chromadorea</taxon>
        <taxon>Rhabditida</taxon>
        <taxon>Rhabditina</taxon>
        <taxon>Rhabditomorpha</taxon>
        <taxon>Rhabditoidea</taxon>
        <taxon>Rhabditidae</taxon>
        <taxon>Peloderinae</taxon>
        <taxon>Caenorhabditis</taxon>
    </lineage>
</organism>
<feature type="chain" id="PRO_5014576656" evidence="1">
    <location>
        <begin position="18"/>
        <end position="154"/>
    </location>
</feature>
<feature type="signal peptide" evidence="1">
    <location>
        <begin position="1"/>
        <end position="17"/>
    </location>
</feature>
<accession>H2WGT9</accession>
<name>H2WGT9_CAEJA</name>
<evidence type="ECO:0000256" key="1">
    <source>
        <dbReference type="SAM" id="SignalP"/>
    </source>
</evidence>